<dbReference type="InterPro" id="IPR045518">
    <property type="entry name" value="2EXR"/>
</dbReference>
<proteinExistence type="predicted"/>
<evidence type="ECO:0000313" key="2">
    <source>
        <dbReference type="EMBL" id="QPC67857.1"/>
    </source>
</evidence>
<gene>
    <name evidence="2" type="ORF">HYE67_010088</name>
</gene>
<protein>
    <recommendedName>
        <fullName evidence="1">2EXR domain-containing protein</fullName>
    </recommendedName>
</protein>
<dbReference type="Proteomes" id="UP000663297">
    <property type="component" value="Chromosome 4"/>
</dbReference>
<dbReference type="EMBL" id="CP064750">
    <property type="protein sequence ID" value="QPC67857.1"/>
    <property type="molecule type" value="Genomic_DNA"/>
</dbReference>
<organism evidence="2 3">
    <name type="scientific">Fusarium culmorum</name>
    <dbReference type="NCBI Taxonomy" id="5516"/>
    <lineage>
        <taxon>Eukaryota</taxon>
        <taxon>Fungi</taxon>
        <taxon>Dikarya</taxon>
        <taxon>Ascomycota</taxon>
        <taxon>Pezizomycotina</taxon>
        <taxon>Sordariomycetes</taxon>
        <taxon>Hypocreomycetidae</taxon>
        <taxon>Hypocreales</taxon>
        <taxon>Nectriaceae</taxon>
        <taxon>Fusarium</taxon>
    </lineage>
</organism>
<accession>A0A7S8I0C7</accession>
<dbReference type="PANTHER" id="PTHR35910:SF1">
    <property type="entry name" value="2EXR DOMAIN-CONTAINING PROTEIN"/>
    <property type="match status" value="1"/>
</dbReference>
<dbReference type="PANTHER" id="PTHR35910">
    <property type="entry name" value="2EXR DOMAIN-CONTAINING PROTEIN"/>
    <property type="match status" value="1"/>
</dbReference>
<evidence type="ECO:0000313" key="3">
    <source>
        <dbReference type="Proteomes" id="UP000663297"/>
    </source>
</evidence>
<feature type="domain" description="2EXR" evidence="1">
    <location>
        <begin position="22"/>
        <end position="108"/>
    </location>
</feature>
<reference evidence="2" key="1">
    <citation type="submission" date="2020-11" db="EMBL/GenBank/DDBJ databases">
        <title>The chromosome-scale genome resource for two endophytic Fusarium species: F. culmorum and F. pseudograminearum.</title>
        <authorList>
            <person name="Yuan Z."/>
        </authorList>
    </citation>
    <scope>NUCLEOTIDE SEQUENCE</scope>
    <source>
        <strain evidence="2">Class2-1B</strain>
    </source>
</reference>
<dbReference type="AlphaFoldDB" id="A0A7S8I0C7"/>
<sequence>MASTANQQHPQEATQAQAFPLPKLPPELRRLIWSLTLPGPRIHKAVYRRCCGSSTAAETHTISPRPPIALSICKESRDVALEVFKTFAPCQCPGVGHLGFFNPHTDILYIDINSPCEEWFAPWCDFSRVSVAVQNNEQDYENLSSILLLRPIISHVYLTVLEIDEKMTGIVKSKRSLRRHIKYPEILIRATKCVPIQELEVVAGEESQYKELRAMASSLLVTEKHRHLFIDVALARGDEKFSISLQVVYRTPMKYKNQVFQEINCA</sequence>
<evidence type="ECO:0000259" key="1">
    <source>
        <dbReference type="Pfam" id="PF20150"/>
    </source>
</evidence>
<name>A0A7S8I0C7_FUSCU</name>
<dbReference type="Pfam" id="PF20150">
    <property type="entry name" value="2EXR"/>
    <property type="match status" value="1"/>
</dbReference>